<accession>A0A1G9XA77</accession>
<keyword evidence="1" id="KW-0812">Transmembrane</keyword>
<evidence type="ECO:0000256" key="1">
    <source>
        <dbReference type="SAM" id="Phobius"/>
    </source>
</evidence>
<name>A0A1G9XA77_9EURY</name>
<protein>
    <submittedName>
        <fullName evidence="2">Uncharacterized protein</fullName>
    </submittedName>
</protein>
<feature type="transmembrane region" description="Helical" evidence="1">
    <location>
        <begin position="17"/>
        <end position="44"/>
    </location>
</feature>
<dbReference type="Proteomes" id="UP000199370">
    <property type="component" value="Unassembled WGS sequence"/>
</dbReference>
<evidence type="ECO:0000313" key="2">
    <source>
        <dbReference type="EMBL" id="SDM93638.1"/>
    </source>
</evidence>
<proteinExistence type="predicted"/>
<sequence>MNDFWNLVRDGPLRIRLVVVFGSAALLFITIGIAGAVGLGYTIVGQGPQFISLLISALGAFSTVLLVGVTSITFLENRMIEYAERQRPLVREEINKIVRPAITRLFSNRDRIERGLVKWRHLDFEEAISTVGGNENIELLSDSFDRTIYDRFGERKPGVKNQIRAHDNELKKLSRFADTLIDELAEPLEQYVQHSDSVGQSIRDPDGEILASIVLNNPPGLGNNHSYAKLWEEYNTNLRRVAYAEVGDELTDFYEGKSDYKYTTNSLSNTLVQTRDSMQRDYHVSLEESV</sequence>
<dbReference type="AlphaFoldDB" id="A0A1G9XA77"/>
<keyword evidence="3" id="KW-1185">Reference proteome</keyword>
<evidence type="ECO:0000313" key="3">
    <source>
        <dbReference type="Proteomes" id="UP000199370"/>
    </source>
</evidence>
<organism evidence="2 3">
    <name type="scientific">Haloarchaeobius iranensis</name>
    <dbReference type="NCBI Taxonomy" id="996166"/>
    <lineage>
        <taxon>Archaea</taxon>
        <taxon>Methanobacteriati</taxon>
        <taxon>Methanobacteriota</taxon>
        <taxon>Stenosarchaea group</taxon>
        <taxon>Halobacteria</taxon>
        <taxon>Halobacteriales</taxon>
        <taxon>Halorubellaceae</taxon>
        <taxon>Haloarchaeobius</taxon>
    </lineage>
</organism>
<dbReference type="RefSeq" id="WP_139172303.1">
    <property type="nucleotide sequence ID" value="NZ_FNIA01000010.1"/>
</dbReference>
<reference evidence="2 3" key="1">
    <citation type="submission" date="2016-10" db="EMBL/GenBank/DDBJ databases">
        <authorList>
            <person name="de Groot N.N."/>
        </authorList>
    </citation>
    <scope>NUCLEOTIDE SEQUENCE [LARGE SCALE GENOMIC DNA]</scope>
    <source>
        <strain evidence="3">EB21,IBRC-M 10013,KCTC 4048</strain>
    </source>
</reference>
<keyword evidence="1" id="KW-1133">Transmembrane helix</keyword>
<dbReference type="EMBL" id="FNIA01000010">
    <property type="protein sequence ID" value="SDM93638.1"/>
    <property type="molecule type" value="Genomic_DNA"/>
</dbReference>
<feature type="transmembrane region" description="Helical" evidence="1">
    <location>
        <begin position="50"/>
        <end position="75"/>
    </location>
</feature>
<keyword evidence="1" id="KW-0472">Membrane</keyword>
<gene>
    <name evidence="2" type="ORF">SAMN05192554_1104</name>
</gene>